<sequence length="88" mass="9866">MINATTGNEELTCMDGSSEYNQIHMDPADEELTAFPTPKGVYCYKVMPFGLNNACFTYQRAMKFLGFVVRRHGIEIEQARIDAIVALA</sequence>
<dbReference type="PANTHER" id="PTHR24559:SF439">
    <property type="entry name" value="RETROTRANSPOSON, UNCLASSIFIED-LIKE PROTEIN"/>
    <property type="match status" value="1"/>
</dbReference>
<accession>A0AAV3PFD7</accession>
<evidence type="ECO:0000313" key="2">
    <source>
        <dbReference type="EMBL" id="GAA0150442.1"/>
    </source>
</evidence>
<gene>
    <name evidence="2" type="ORF">LIER_09386</name>
</gene>
<name>A0AAV3PFD7_LITER</name>
<organism evidence="2 3">
    <name type="scientific">Lithospermum erythrorhizon</name>
    <name type="common">Purple gromwell</name>
    <name type="synonym">Lithospermum officinale var. erythrorhizon</name>
    <dbReference type="NCBI Taxonomy" id="34254"/>
    <lineage>
        <taxon>Eukaryota</taxon>
        <taxon>Viridiplantae</taxon>
        <taxon>Streptophyta</taxon>
        <taxon>Embryophyta</taxon>
        <taxon>Tracheophyta</taxon>
        <taxon>Spermatophyta</taxon>
        <taxon>Magnoliopsida</taxon>
        <taxon>eudicotyledons</taxon>
        <taxon>Gunneridae</taxon>
        <taxon>Pentapetalae</taxon>
        <taxon>asterids</taxon>
        <taxon>lamiids</taxon>
        <taxon>Boraginales</taxon>
        <taxon>Boraginaceae</taxon>
        <taxon>Boraginoideae</taxon>
        <taxon>Lithospermeae</taxon>
        <taxon>Lithospermum</taxon>
    </lineage>
</organism>
<dbReference type="EMBL" id="BAABME010001592">
    <property type="protein sequence ID" value="GAA0150442.1"/>
    <property type="molecule type" value="Genomic_DNA"/>
</dbReference>
<dbReference type="AlphaFoldDB" id="A0AAV3PFD7"/>
<dbReference type="Proteomes" id="UP001454036">
    <property type="component" value="Unassembled WGS sequence"/>
</dbReference>
<dbReference type="SUPFAM" id="SSF56672">
    <property type="entry name" value="DNA/RNA polymerases"/>
    <property type="match status" value="1"/>
</dbReference>
<evidence type="ECO:0000313" key="3">
    <source>
        <dbReference type="Proteomes" id="UP001454036"/>
    </source>
</evidence>
<dbReference type="Pfam" id="PF00078">
    <property type="entry name" value="RVT_1"/>
    <property type="match status" value="1"/>
</dbReference>
<dbReference type="InterPro" id="IPR043502">
    <property type="entry name" value="DNA/RNA_pol_sf"/>
</dbReference>
<proteinExistence type="predicted"/>
<feature type="domain" description="Reverse transcriptase" evidence="1">
    <location>
        <begin position="3"/>
        <end position="68"/>
    </location>
</feature>
<dbReference type="PANTHER" id="PTHR24559">
    <property type="entry name" value="TRANSPOSON TY3-I GAG-POL POLYPROTEIN"/>
    <property type="match status" value="1"/>
</dbReference>
<keyword evidence="3" id="KW-1185">Reference proteome</keyword>
<reference evidence="2 3" key="1">
    <citation type="submission" date="2024-01" db="EMBL/GenBank/DDBJ databases">
        <title>The complete chloroplast genome sequence of Lithospermum erythrorhizon: insights into the phylogenetic relationship among Boraginaceae species and the maternal lineages of purple gromwells.</title>
        <authorList>
            <person name="Okada T."/>
            <person name="Watanabe K."/>
        </authorList>
    </citation>
    <scope>NUCLEOTIDE SEQUENCE [LARGE SCALE GENOMIC DNA]</scope>
</reference>
<dbReference type="Gene3D" id="3.10.10.10">
    <property type="entry name" value="HIV Type 1 Reverse Transcriptase, subunit A, domain 1"/>
    <property type="match status" value="1"/>
</dbReference>
<dbReference type="InterPro" id="IPR053134">
    <property type="entry name" value="RNA-dir_DNA_polymerase"/>
</dbReference>
<comment type="caution">
    <text evidence="2">The sequence shown here is derived from an EMBL/GenBank/DDBJ whole genome shotgun (WGS) entry which is preliminary data.</text>
</comment>
<evidence type="ECO:0000259" key="1">
    <source>
        <dbReference type="Pfam" id="PF00078"/>
    </source>
</evidence>
<protein>
    <recommendedName>
        <fullName evidence="1">Reverse transcriptase domain-containing protein</fullName>
    </recommendedName>
</protein>
<dbReference type="InterPro" id="IPR000477">
    <property type="entry name" value="RT_dom"/>
</dbReference>